<dbReference type="AlphaFoldDB" id="A0A9X5E9W9"/>
<evidence type="ECO:0000313" key="3">
    <source>
        <dbReference type="EMBL" id="NHC37613.1"/>
    </source>
</evidence>
<name>A0A9X5E9W9_9CYAN</name>
<keyword evidence="1" id="KW-0812">Transmembrane</keyword>
<gene>
    <name evidence="3" type="ORF">QH73_0023745</name>
</gene>
<dbReference type="Proteomes" id="UP000031532">
    <property type="component" value="Unassembled WGS sequence"/>
</dbReference>
<dbReference type="RefSeq" id="WP_165587771.1">
    <property type="nucleotide sequence ID" value="NZ_JTJC03000009.1"/>
</dbReference>
<evidence type="ECO:0000256" key="1">
    <source>
        <dbReference type="SAM" id="Phobius"/>
    </source>
</evidence>
<dbReference type="SUPFAM" id="SSF52266">
    <property type="entry name" value="SGNH hydrolase"/>
    <property type="match status" value="1"/>
</dbReference>
<dbReference type="PANTHER" id="PTHR30383:SF5">
    <property type="entry name" value="SGNH HYDROLASE-TYPE ESTERASE DOMAIN-CONTAINING PROTEIN"/>
    <property type="match status" value="1"/>
</dbReference>
<keyword evidence="1" id="KW-1133">Transmembrane helix</keyword>
<accession>A0A9X5E9W9</accession>
<dbReference type="Pfam" id="PF13472">
    <property type="entry name" value="Lipase_GDSL_2"/>
    <property type="match status" value="1"/>
</dbReference>
<keyword evidence="4" id="KW-1185">Reference proteome</keyword>
<comment type="caution">
    <text evidence="3">The sequence shown here is derived from an EMBL/GenBank/DDBJ whole genome shotgun (WGS) entry which is preliminary data.</text>
</comment>
<evidence type="ECO:0000313" key="4">
    <source>
        <dbReference type="Proteomes" id="UP000031532"/>
    </source>
</evidence>
<proteinExistence type="predicted"/>
<feature type="transmembrane region" description="Helical" evidence="1">
    <location>
        <begin position="12"/>
        <end position="32"/>
    </location>
</feature>
<dbReference type="GO" id="GO:0004622">
    <property type="term" value="F:phosphatidylcholine lysophospholipase activity"/>
    <property type="evidence" value="ECO:0007669"/>
    <property type="project" value="TreeGrafter"/>
</dbReference>
<sequence>MNSDKTRSKQPVFLLLKPILLGILCVAIIIIVHSSKSVTFSHQVAIFFGDSITYGDGALNSNTRWSTLVANALNLREDNQAISATVLQNTVPILANNGRDRYQQDIIQRSPNYVYILYGLNDLRYNGAYFSTMNFQNDLDEVVAGLISAGIPSSHIVIGSPPYINPTGYSLYAPYNAGSTTKHRQYRDATKAIAQRYHTKWADVYQYMLNRGANSLVSNDFIHPNDFGHQAIKNAMLKAN</sequence>
<organism evidence="3 4">
    <name type="scientific">Scytonema millei VB511283</name>
    <dbReference type="NCBI Taxonomy" id="1245923"/>
    <lineage>
        <taxon>Bacteria</taxon>
        <taxon>Bacillati</taxon>
        <taxon>Cyanobacteriota</taxon>
        <taxon>Cyanophyceae</taxon>
        <taxon>Nostocales</taxon>
        <taxon>Scytonemataceae</taxon>
        <taxon>Scytonema</taxon>
    </lineage>
</organism>
<protein>
    <recommendedName>
        <fullName evidence="2">SGNH hydrolase-type esterase domain-containing protein</fullName>
    </recommendedName>
</protein>
<dbReference type="Gene3D" id="3.40.50.1110">
    <property type="entry name" value="SGNH hydrolase"/>
    <property type="match status" value="1"/>
</dbReference>
<dbReference type="InterPro" id="IPR036514">
    <property type="entry name" value="SGNH_hydro_sf"/>
</dbReference>
<evidence type="ECO:0000259" key="2">
    <source>
        <dbReference type="Pfam" id="PF13472"/>
    </source>
</evidence>
<reference evidence="3 4" key="1">
    <citation type="journal article" date="2015" name="Genome Announc.">
        <title>Draft Genome Sequence of the Terrestrial Cyanobacterium Scytonema millei VB511283, Isolated from Eastern India.</title>
        <authorList>
            <person name="Sen D."/>
            <person name="Chandrababunaidu M.M."/>
            <person name="Singh D."/>
            <person name="Sanghi N."/>
            <person name="Ghorai A."/>
            <person name="Mishra G.P."/>
            <person name="Madduluri M."/>
            <person name="Adhikary S.P."/>
            <person name="Tripathy S."/>
        </authorList>
    </citation>
    <scope>NUCLEOTIDE SEQUENCE [LARGE SCALE GENOMIC DNA]</scope>
    <source>
        <strain evidence="3 4">VB511283</strain>
    </source>
</reference>
<dbReference type="PANTHER" id="PTHR30383">
    <property type="entry name" value="THIOESTERASE 1/PROTEASE 1/LYSOPHOSPHOLIPASE L1"/>
    <property type="match status" value="1"/>
</dbReference>
<feature type="domain" description="SGNH hydrolase-type esterase" evidence="2">
    <location>
        <begin position="47"/>
        <end position="231"/>
    </location>
</feature>
<keyword evidence="1" id="KW-0472">Membrane</keyword>
<dbReference type="InterPro" id="IPR051532">
    <property type="entry name" value="Ester_Hydrolysis_Enzymes"/>
</dbReference>
<dbReference type="EMBL" id="JTJC03000009">
    <property type="protein sequence ID" value="NHC37613.1"/>
    <property type="molecule type" value="Genomic_DNA"/>
</dbReference>
<dbReference type="InterPro" id="IPR013830">
    <property type="entry name" value="SGNH_hydro"/>
</dbReference>